<dbReference type="EMBL" id="GBXM01020405">
    <property type="protein sequence ID" value="JAH88172.1"/>
    <property type="molecule type" value="Transcribed_RNA"/>
</dbReference>
<accession>A0A0E9WCT4</accession>
<proteinExistence type="predicted"/>
<name>A0A0E9WCT4_ANGAN</name>
<reference evidence="1" key="2">
    <citation type="journal article" date="2015" name="Fish Shellfish Immunol.">
        <title>Early steps in the European eel (Anguilla anguilla)-Vibrio vulnificus interaction in the gills: Role of the RtxA13 toxin.</title>
        <authorList>
            <person name="Callol A."/>
            <person name="Pajuelo D."/>
            <person name="Ebbesson L."/>
            <person name="Teles M."/>
            <person name="MacKenzie S."/>
            <person name="Amaro C."/>
        </authorList>
    </citation>
    <scope>NUCLEOTIDE SEQUENCE</scope>
</reference>
<reference evidence="1" key="1">
    <citation type="submission" date="2014-11" db="EMBL/GenBank/DDBJ databases">
        <authorList>
            <person name="Amaro Gonzalez C."/>
        </authorList>
    </citation>
    <scope>NUCLEOTIDE SEQUENCE</scope>
</reference>
<sequence length="75" mass="8801">MLNMLLTWLITRISEKEITDKICKSFLMFKNDVEWILHLPLLGLRVRFVLNLLTKTQNAVSLTQNQKCSTSLHQE</sequence>
<organism evidence="1">
    <name type="scientific">Anguilla anguilla</name>
    <name type="common">European freshwater eel</name>
    <name type="synonym">Muraena anguilla</name>
    <dbReference type="NCBI Taxonomy" id="7936"/>
    <lineage>
        <taxon>Eukaryota</taxon>
        <taxon>Metazoa</taxon>
        <taxon>Chordata</taxon>
        <taxon>Craniata</taxon>
        <taxon>Vertebrata</taxon>
        <taxon>Euteleostomi</taxon>
        <taxon>Actinopterygii</taxon>
        <taxon>Neopterygii</taxon>
        <taxon>Teleostei</taxon>
        <taxon>Anguilliformes</taxon>
        <taxon>Anguillidae</taxon>
        <taxon>Anguilla</taxon>
    </lineage>
</organism>
<evidence type="ECO:0000313" key="1">
    <source>
        <dbReference type="EMBL" id="JAH88172.1"/>
    </source>
</evidence>
<protein>
    <submittedName>
        <fullName evidence="1">Uncharacterized protein</fullName>
    </submittedName>
</protein>
<dbReference type="AlphaFoldDB" id="A0A0E9WCT4"/>